<protein>
    <submittedName>
        <fullName evidence="8">DsbA family protein</fullName>
    </submittedName>
</protein>
<reference evidence="9" key="1">
    <citation type="journal article" date="2019" name="Int. J. Syst. Evol. Microbiol.">
        <title>The Global Catalogue of Microorganisms (GCM) 10K type strain sequencing project: providing services to taxonomists for standard genome sequencing and annotation.</title>
        <authorList>
            <consortium name="The Broad Institute Genomics Platform"/>
            <consortium name="The Broad Institute Genome Sequencing Center for Infectious Disease"/>
            <person name="Wu L."/>
            <person name="Ma J."/>
        </authorList>
    </citation>
    <scope>NUCLEOTIDE SEQUENCE [LARGE SCALE GENOMIC DNA]</scope>
    <source>
        <strain evidence="9">CGMCC 1.18575</strain>
    </source>
</reference>
<dbReference type="InterPro" id="IPR013766">
    <property type="entry name" value="Thioredoxin_domain"/>
</dbReference>
<keyword evidence="5" id="KW-0676">Redox-active center</keyword>
<keyword evidence="6" id="KW-0812">Transmembrane</keyword>
<proteinExistence type="inferred from homology"/>
<evidence type="ECO:0000256" key="4">
    <source>
        <dbReference type="ARBA" id="ARBA00023157"/>
    </source>
</evidence>
<dbReference type="RefSeq" id="WP_378137923.1">
    <property type="nucleotide sequence ID" value="NZ_JBHSMI010000052.1"/>
</dbReference>
<evidence type="ECO:0000256" key="1">
    <source>
        <dbReference type="ARBA" id="ARBA00005791"/>
    </source>
</evidence>
<keyword evidence="3" id="KW-0560">Oxidoreductase</keyword>
<evidence type="ECO:0000313" key="9">
    <source>
        <dbReference type="Proteomes" id="UP001596113"/>
    </source>
</evidence>
<dbReference type="SUPFAM" id="SSF52833">
    <property type="entry name" value="Thioredoxin-like"/>
    <property type="match status" value="1"/>
</dbReference>
<evidence type="ECO:0000256" key="5">
    <source>
        <dbReference type="ARBA" id="ARBA00023284"/>
    </source>
</evidence>
<name>A0ABW0HZR3_9BACL</name>
<comment type="caution">
    <text evidence="8">The sequence shown here is derived from an EMBL/GenBank/DDBJ whole genome shotgun (WGS) entry which is preliminary data.</text>
</comment>
<keyword evidence="4" id="KW-1015">Disulfide bond</keyword>
<sequence length="237" mass="26230">MKPAQIKSKSKPKSNPGKMLVLYTTALLVLFAAIYFINRQSNDSKDHSRLSDLPSLVDQPVIGNEQAKVTIIEFGDYMCPACKQWSATVYPQLIAQYIDAGQAKLAFINTLFHGEQSTLGAIAGEAIFKQNKEAFWEFNEAMFAAQPTTNHDAAWITETKITEVAQSLPTKVDIEQLAKDMAQNTTMPQVQTDTAIVSKYKINQTPTIIINGIKVSNPFDLNEIKSIMDKEIGGAKQ</sequence>
<accession>A0ABW0HZR3</accession>
<dbReference type="InterPro" id="IPR036249">
    <property type="entry name" value="Thioredoxin-like_sf"/>
</dbReference>
<dbReference type="EMBL" id="JBHSMI010000052">
    <property type="protein sequence ID" value="MFC5406069.1"/>
    <property type="molecule type" value="Genomic_DNA"/>
</dbReference>
<gene>
    <name evidence="8" type="ORF">ACFPOF_25290</name>
</gene>
<dbReference type="PANTHER" id="PTHR13887:SF14">
    <property type="entry name" value="DISULFIDE BOND FORMATION PROTEIN D"/>
    <property type="match status" value="1"/>
</dbReference>
<dbReference type="Gene3D" id="3.40.30.10">
    <property type="entry name" value="Glutaredoxin"/>
    <property type="match status" value="1"/>
</dbReference>
<keyword evidence="6" id="KW-1133">Transmembrane helix</keyword>
<feature type="domain" description="Thioredoxin" evidence="7">
    <location>
        <begin position="27"/>
        <end position="233"/>
    </location>
</feature>
<dbReference type="PROSITE" id="PS51352">
    <property type="entry name" value="THIOREDOXIN_2"/>
    <property type="match status" value="1"/>
</dbReference>
<evidence type="ECO:0000313" key="8">
    <source>
        <dbReference type="EMBL" id="MFC5406069.1"/>
    </source>
</evidence>
<comment type="similarity">
    <text evidence="1">Belongs to the thioredoxin family. DsbA subfamily.</text>
</comment>
<evidence type="ECO:0000256" key="3">
    <source>
        <dbReference type="ARBA" id="ARBA00023002"/>
    </source>
</evidence>
<keyword evidence="6" id="KW-0472">Membrane</keyword>
<evidence type="ECO:0000259" key="7">
    <source>
        <dbReference type="PROSITE" id="PS51352"/>
    </source>
</evidence>
<evidence type="ECO:0000256" key="6">
    <source>
        <dbReference type="SAM" id="Phobius"/>
    </source>
</evidence>
<keyword evidence="9" id="KW-1185">Reference proteome</keyword>
<dbReference type="Pfam" id="PF13462">
    <property type="entry name" value="Thioredoxin_4"/>
    <property type="match status" value="1"/>
</dbReference>
<dbReference type="InterPro" id="IPR012336">
    <property type="entry name" value="Thioredoxin-like_fold"/>
</dbReference>
<organism evidence="8 9">
    <name type="scientific">Cohnella soli</name>
    <dbReference type="NCBI Taxonomy" id="425005"/>
    <lineage>
        <taxon>Bacteria</taxon>
        <taxon>Bacillati</taxon>
        <taxon>Bacillota</taxon>
        <taxon>Bacilli</taxon>
        <taxon>Bacillales</taxon>
        <taxon>Paenibacillaceae</taxon>
        <taxon>Cohnella</taxon>
    </lineage>
</organism>
<dbReference type="PANTHER" id="PTHR13887">
    <property type="entry name" value="GLUTATHIONE S-TRANSFERASE KAPPA"/>
    <property type="match status" value="1"/>
</dbReference>
<dbReference type="Proteomes" id="UP001596113">
    <property type="component" value="Unassembled WGS sequence"/>
</dbReference>
<evidence type="ECO:0000256" key="2">
    <source>
        <dbReference type="ARBA" id="ARBA00022729"/>
    </source>
</evidence>
<keyword evidence="2" id="KW-0732">Signal</keyword>
<feature type="transmembrane region" description="Helical" evidence="6">
    <location>
        <begin position="20"/>
        <end position="37"/>
    </location>
</feature>